<dbReference type="Pfam" id="PF02929">
    <property type="entry name" value="Bgal_small_N"/>
    <property type="match status" value="1"/>
</dbReference>
<dbReference type="Pfam" id="PF16353">
    <property type="entry name" value="LacZ_4"/>
    <property type="match status" value="1"/>
</dbReference>
<dbReference type="Gene3D" id="2.60.40.10">
    <property type="entry name" value="Immunoglobulins"/>
    <property type="match status" value="2"/>
</dbReference>
<protein>
    <recommendedName>
        <fullName evidence="5">beta-galactosidase</fullName>
        <ecNumber evidence="5">3.2.1.23</ecNumber>
    </recommendedName>
    <alternativeName>
        <fullName evidence="9">Lactase</fullName>
    </alternativeName>
</protein>
<keyword evidence="7" id="KW-0106">Calcium</keyword>
<dbReference type="GO" id="GO:0009341">
    <property type="term" value="C:beta-galactosidase complex"/>
    <property type="evidence" value="ECO:0007669"/>
    <property type="project" value="InterPro"/>
</dbReference>
<evidence type="ECO:0000256" key="1">
    <source>
        <dbReference type="ARBA" id="ARBA00001412"/>
    </source>
</evidence>
<comment type="catalytic activity">
    <reaction evidence="1">
        <text>Hydrolysis of terminal non-reducing beta-D-galactose residues in beta-D-galactosides.</text>
        <dbReference type="EC" id="3.2.1.23"/>
    </reaction>
</comment>
<dbReference type="InterPro" id="IPR014718">
    <property type="entry name" value="GH-type_carb-bd"/>
</dbReference>
<dbReference type="AlphaFoldDB" id="A0A380YI21"/>
<dbReference type="SUPFAM" id="SSF49899">
    <property type="entry name" value="Concanavalin A-like lectins/glucanases"/>
    <property type="match status" value="1"/>
</dbReference>
<dbReference type="InterPro" id="IPR013320">
    <property type="entry name" value="ConA-like_dom_sf"/>
</dbReference>
<dbReference type="GO" id="GO:0030246">
    <property type="term" value="F:carbohydrate binding"/>
    <property type="evidence" value="ECO:0007669"/>
    <property type="project" value="InterPro"/>
</dbReference>
<dbReference type="EC" id="3.2.1.23" evidence="5"/>
<comment type="similarity">
    <text evidence="3">Belongs to the glycosyl hydrolase 2 family.</text>
</comment>
<keyword evidence="8 12" id="KW-0326">Glycosidase</keyword>
<dbReference type="InterPro" id="IPR006104">
    <property type="entry name" value="Glyco_hydro_2_N"/>
</dbReference>
<dbReference type="InterPro" id="IPR032312">
    <property type="entry name" value="LacZ_4"/>
</dbReference>
<dbReference type="Pfam" id="PF00703">
    <property type="entry name" value="Glyco_hydro_2"/>
    <property type="match status" value="1"/>
</dbReference>
<evidence type="ECO:0000256" key="2">
    <source>
        <dbReference type="ARBA" id="ARBA00001913"/>
    </source>
</evidence>
<dbReference type="SUPFAM" id="SSF51445">
    <property type="entry name" value="(Trans)glycosidases"/>
    <property type="match status" value="1"/>
</dbReference>
<evidence type="ECO:0000256" key="3">
    <source>
        <dbReference type="ARBA" id="ARBA00007401"/>
    </source>
</evidence>
<dbReference type="InterPro" id="IPR023232">
    <property type="entry name" value="Glyco_hydro_2_AS"/>
</dbReference>
<dbReference type="Gene3D" id="3.20.20.80">
    <property type="entry name" value="Glycosidases"/>
    <property type="match status" value="1"/>
</dbReference>
<dbReference type="EMBL" id="UFSX01000001">
    <property type="protein sequence ID" value="SUV28227.1"/>
    <property type="molecule type" value="Genomic_DNA"/>
</dbReference>
<evidence type="ECO:0000313" key="11">
    <source>
        <dbReference type="EMBL" id="QUT44620.1"/>
    </source>
</evidence>
<dbReference type="KEGG" id="beg:INE88_01421"/>
<reference evidence="11" key="2">
    <citation type="journal article" date="2021" name="PLoS Genet.">
        <title>Mobile Type VI secretion system loci of the gut Bacteroidales display extensive intra-ecosystem transfer, multi-species spread and geographical clustering.</title>
        <authorList>
            <person name="Garcia-Bayona L."/>
            <person name="Coyne M.J."/>
            <person name="Comstock L.E."/>
        </authorList>
    </citation>
    <scope>NUCLEOTIDE SEQUENCE</scope>
    <source>
        <strain evidence="11">CL11T00C20</strain>
    </source>
</reference>
<dbReference type="InterPro" id="IPR006101">
    <property type="entry name" value="Glyco_hydro_2"/>
</dbReference>
<sequence>MIYCSLEIEYLQMKKRLSIFIGALLYGIILKSQGSPYMEHLSDYIENLSIFEQNQEPGRCYYMPSKYISLNGIWKFMWSDVPQNIPTEFFKSKFNDRSWDNIEVPSNWEMLGYGDKMFRNVSAPFHVNVPFVPSDYNPTGAYRREFQLPNNWNGHQVFLRFEKVASASFVWINGHEVGYNEGAQEPAEYNITRFLKPGKNTIAVLVLKYSDGFFLEGQDYWRLSGIFDDVSIYATPPIRLFDWYVRTTFDKHYIDANLDVEVNVKKYEADNISHLTLKGELCDKVGKYIQSLPSIKINLQSVGDETVMLRTKVKQPLKWTAETPNLYTLRLSLYGEDGQLIDKSETKIGFKQTKIENGIFYLNGVPVKINAQNSHMQHPEWGHMMKENVIRQDLEILKQFNFNAVRISHYPPVNKYLELANEYGLYVIDEAGVEAHATEWVSKKPEFTDMYRERVRKMVLRDRNYPCILFWSAGNESGEGFNISEVVQEGKKYDDTRSWMYGGNAFSHPAEDIIGPRYPRPDELEIQEGLGFDHDNRPSFMDEYLSVAGNACGSLDEYWRVIYTHPRIIGGAIWDFISPGLTETIRRLSDSSPHNIPAHIMGNAKLVKGKTGKAIDLSGHDEWVEIYRKNDVEISGNQLSLTCDVFPRRLISDCGSFITKGSRQFGLQQKGKSELRFYIFTDKLHEVVATLPHDWEYSWHNIAAVYNGNEMKLYIDGVEKAIGKASGKIRNLPYPINVGRNAEIHNCETNVAICDAIIDNVGIFNSALSLDKMQSDKALLWLNFEEEFKEGNFFSYGIGARTYGSVWPDRTPQPEMWQMKKTCQPFDFSMVDETNYIIQIWNHLSFTPSQYYDITWSLKEDDTVIQSGIIDCPIEPLQKKQVKLPIVMPTIKAGAEYRIELTACIKGNELWAKKGHLVAWEQLELSWHKIEMLVAEPCKGKLIVDNTDSITVVSGNNFSYTFSRKEGKLISMVVNGKEMLIEAPLMNVWRAPLANELDDWTVWSENRNGWKKEYGMRTVTEQYSTGMDNLVNIVANYDTQISEYQVNVNIYSYMLTSDNAVKQRDKYISGIQTNGFENFFQFSIRADGSIRLKHIVQPNGVLPQWLMRMGLTMSLSKALQKVKWYGRGPEENYPDRKSGYPIGIYTTTVQDMYEPYLIPQDYGLRTDNRWLEVSDKDGDGLRIKSDYLFNFNIYPFTTDNLTKAVYTYQLEESKGNTLNIDYCTSGVGCTARSIFRSYKTPVTKYERTIFITPLKK</sequence>
<evidence type="ECO:0000259" key="10">
    <source>
        <dbReference type="SMART" id="SM01038"/>
    </source>
</evidence>
<dbReference type="Pfam" id="PF02836">
    <property type="entry name" value="Glyco_hydro_2_C"/>
    <property type="match status" value="1"/>
</dbReference>
<dbReference type="InterPro" id="IPR006103">
    <property type="entry name" value="Glyco_hydro_2_cat"/>
</dbReference>
<dbReference type="InterPro" id="IPR011013">
    <property type="entry name" value="Gal_mutarotase_sf_dom"/>
</dbReference>
<comment type="cofactor">
    <cofactor evidence="2">
        <name>Ca(2+)</name>
        <dbReference type="ChEBI" id="CHEBI:29108"/>
    </cofactor>
</comment>
<proteinExistence type="inferred from homology"/>
<feature type="domain" description="Beta galactosidase small chain/" evidence="10">
    <location>
        <begin position="952"/>
        <end position="1252"/>
    </location>
</feature>
<dbReference type="InterPro" id="IPR013783">
    <property type="entry name" value="Ig-like_fold"/>
</dbReference>
<dbReference type="GO" id="GO:0004565">
    <property type="term" value="F:beta-galactosidase activity"/>
    <property type="evidence" value="ECO:0007669"/>
    <property type="project" value="UniProtKB-EC"/>
</dbReference>
<evidence type="ECO:0000256" key="7">
    <source>
        <dbReference type="ARBA" id="ARBA00022837"/>
    </source>
</evidence>
<dbReference type="Gene3D" id="2.70.98.10">
    <property type="match status" value="1"/>
</dbReference>
<dbReference type="PANTHER" id="PTHR46323">
    <property type="entry name" value="BETA-GALACTOSIDASE"/>
    <property type="match status" value="1"/>
</dbReference>
<dbReference type="PRINTS" id="PR00132">
    <property type="entry name" value="GLHYDRLASE2"/>
</dbReference>
<gene>
    <name evidence="12" type="primary">lacZ_1</name>
    <name evidence="11" type="ORF">INE88_01421</name>
    <name evidence="12" type="ORF">NCTC11155_00174</name>
</gene>
<dbReference type="Gene3D" id="2.60.120.200">
    <property type="match status" value="1"/>
</dbReference>
<evidence type="ECO:0000256" key="4">
    <source>
        <dbReference type="ARBA" id="ARBA00011245"/>
    </source>
</evidence>
<dbReference type="InterPro" id="IPR004199">
    <property type="entry name" value="B-gal_small/dom_5"/>
</dbReference>
<evidence type="ECO:0000313" key="12">
    <source>
        <dbReference type="EMBL" id="SUV28227.1"/>
    </source>
</evidence>
<dbReference type="InterPro" id="IPR036156">
    <property type="entry name" value="Beta-gal/glucu_dom_sf"/>
</dbReference>
<dbReference type="InterPro" id="IPR050347">
    <property type="entry name" value="Bact_Beta-galactosidase"/>
</dbReference>
<dbReference type="EMBL" id="CP072227">
    <property type="protein sequence ID" value="QUT44620.1"/>
    <property type="molecule type" value="Genomic_DNA"/>
</dbReference>
<dbReference type="SUPFAM" id="SSF74650">
    <property type="entry name" value="Galactose mutarotase-like"/>
    <property type="match status" value="1"/>
</dbReference>
<evidence type="ECO:0000256" key="8">
    <source>
        <dbReference type="ARBA" id="ARBA00023295"/>
    </source>
</evidence>
<evidence type="ECO:0000313" key="13">
    <source>
        <dbReference type="Proteomes" id="UP000254424"/>
    </source>
</evidence>
<evidence type="ECO:0000256" key="5">
    <source>
        <dbReference type="ARBA" id="ARBA00012756"/>
    </source>
</evidence>
<dbReference type="Pfam" id="PF13385">
    <property type="entry name" value="Laminin_G_3"/>
    <property type="match status" value="1"/>
</dbReference>
<dbReference type="Pfam" id="PF02837">
    <property type="entry name" value="Glyco_hydro_2_N"/>
    <property type="match status" value="1"/>
</dbReference>
<comment type="subunit">
    <text evidence="4">Monomer.</text>
</comment>
<accession>A0A380YI21</accession>
<dbReference type="Proteomes" id="UP000679226">
    <property type="component" value="Chromosome"/>
</dbReference>
<dbReference type="SMART" id="SM01038">
    <property type="entry name" value="Bgal_small_N"/>
    <property type="match status" value="1"/>
</dbReference>
<dbReference type="Gene3D" id="2.60.120.260">
    <property type="entry name" value="Galactose-binding domain-like"/>
    <property type="match status" value="1"/>
</dbReference>
<dbReference type="STRING" id="483216.BACEGG_00992"/>
<evidence type="ECO:0000256" key="6">
    <source>
        <dbReference type="ARBA" id="ARBA00022801"/>
    </source>
</evidence>
<dbReference type="SUPFAM" id="SSF49303">
    <property type="entry name" value="beta-Galactosidase/glucuronidase domain"/>
    <property type="match status" value="2"/>
</dbReference>
<reference evidence="12 13" key="1">
    <citation type="submission" date="2018-06" db="EMBL/GenBank/DDBJ databases">
        <authorList>
            <consortium name="Pathogen Informatics"/>
            <person name="Doyle S."/>
        </authorList>
    </citation>
    <scope>NUCLEOTIDE SEQUENCE [LARGE SCALE GENOMIC DNA]</scope>
    <source>
        <strain evidence="12 13">NCTC11155</strain>
    </source>
</reference>
<dbReference type="Proteomes" id="UP000254424">
    <property type="component" value="Unassembled WGS sequence"/>
</dbReference>
<dbReference type="InterPro" id="IPR017853">
    <property type="entry name" value="GH"/>
</dbReference>
<organism evidence="12 13">
    <name type="scientific">Bacteroides eggerthii</name>
    <dbReference type="NCBI Taxonomy" id="28111"/>
    <lineage>
        <taxon>Bacteria</taxon>
        <taxon>Pseudomonadati</taxon>
        <taxon>Bacteroidota</taxon>
        <taxon>Bacteroidia</taxon>
        <taxon>Bacteroidales</taxon>
        <taxon>Bacteroidaceae</taxon>
        <taxon>Bacteroides</taxon>
    </lineage>
</organism>
<dbReference type="PROSITE" id="PS00608">
    <property type="entry name" value="GLYCOSYL_HYDROL_F2_2"/>
    <property type="match status" value="1"/>
</dbReference>
<evidence type="ECO:0000256" key="9">
    <source>
        <dbReference type="ARBA" id="ARBA00032230"/>
    </source>
</evidence>
<dbReference type="InterPro" id="IPR008979">
    <property type="entry name" value="Galactose-bd-like_sf"/>
</dbReference>
<name>A0A380YI21_9BACE</name>
<dbReference type="PANTHER" id="PTHR46323:SF2">
    <property type="entry name" value="BETA-GALACTOSIDASE"/>
    <property type="match status" value="1"/>
</dbReference>
<dbReference type="InterPro" id="IPR006102">
    <property type="entry name" value="Ig-like_GH2"/>
</dbReference>
<keyword evidence="6 12" id="KW-0378">Hydrolase</keyword>
<dbReference type="SUPFAM" id="SSF49785">
    <property type="entry name" value="Galactose-binding domain-like"/>
    <property type="match status" value="1"/>
</dbReference>
<dbReference type="GO" id="GO:0005990">
    <property type="term" value="P:lactose catabolic process"/>
    <property type="evidence" value="ECO:0007669"/>
    <property type="project" value="TreeGrafter"/>
</dbReference>